<proteinExistence type="predicted"/>
<reference evidence="2 3" key="1">
    <citation type="submission" date="2017-09" db="EMBL/GenBank/DDBJ databases">
        <title>High-quality draft genome sequence of Butyrivibrio fibrisolvens INBov1, isolated from cow rumen.</title>
        <authorList>
            <person name="Rodriguez Hernaez J."/>
            <person name="Rivarola M."/>
            <person name="Paniego N."/>
            <person name="Cravero S."/>
            <person name="Ceron Cucchi M."/>
            <person name="Martinez M.C."/>
        </authorList>
    </citation>
    <scope>NUCLEOTIDE SEQUENCE [LARGE SCALE GENOMIC DNA]</scope>
    <source>
        <strain evidence="2 3">INBov1</strain>
    </source>
</reference>
<dbReference type="EMBL" id="NXNG01000001">
    <property type="protein sequence ID" value="PWT27806.1"/>
    <property type="molecule type" value="Genomic_DNA"/>
</dbReference>
<comment type="caution">
    <text evidence="2">The sequence shown here is derived from an EMBL/GenBank/DDBJ whole genome shotgun (WGS) entry which is preliminary data.</text>
</comment>
<accession>A0A317G3C6</accession>
<evidence type="ECO:0000313" key="3">
    <source>
        <dbReference type="Proteomes" id="UP000245488"/>
    </source>
</evidence>
<keyword evidence="1" id="KW-0812">Transmembrane</keyword>
<keyword evidence="1" id="KW-0472">Membrane</keyword>
<feature type="transmembrane region" description="Helical" evidence="1">
    <location>
        <begin position="30"/>
        <end position="52"/>
    </location>
</feature>
<protein>
    <submittedName>
        <fullName evidence="2">Uncharacterized protein</fullName>
    </submittedName>
</protein>
<keyword evidence="3" id="KW-1185">Reference proteome</keyword>
<sequence length="804" mass="88499">MKDRFSLHKYNSRILSSLQKVKDDDRGMSMVMAIVVLSFVGLLLSIIMYMSLYNFEMKSQQFKIQENYYSAEVAMDEIAAGLQKEASICFSDAYISIMQNYSESLTDKEKEESSKLVWQKYKTSLMSSLSTKDFTEFVTRSKASEPEPPYVQVTRSSEITEFEDFIRISGVKVTYTDETGDVSIIETDINIKCPDLGFNTKFSLPIVVGYALVADNSIEVTSGTTKISGVSVYAGRHDTGAAASQAGDDYSIKIDSGAGLEIVNCPYIVAGGDRKADAADPYNTVGGTIVTIGNGFFHVDHEDNSTSSSGVPSNVWARNIKVGDRDEKAFPASNGAYNLELLGNTYVKDDLTIGGRKTSVKLAGSYYGYGHSQDIDSSRSSSIIFNGTGVSADFSKIDSFELLGNAYIGISYLDDKKDNLPMGESMTSKAGQIAYLVPYECVGWYSYVDGGTTYYSPVLQRNPLPYADYYEYYTDYSAATGKTMLPVYYGATVRSLGSSLMDESSYGLNDKAYSTVINQDGWMYFYMDFGKSTATDPMKAAGDFFKAYYEANPQKMNRYLSAYVSDFKFPTGSDFIRLNLAGNILIPQMDSAGGVIKDENGYVSWQMVDDSYATSGQYSSIDTDIESEIYEKSYYTLCTNLSVNYEGLTGDEKDSVYQNLISQKNIEKLRSSTSKSGNYVVFKDEAGKDRVRVYYGDCNYSSDDDGLNMIITVGGDVNISTSFTGTIICDGKITMTGVSEIKNDPDALSSVFTLQDESTGLCVANLFTSGEDFSLLEKSDNADAMGDATFNTADLITYSGWKKY</sequence>
<keyword evidence="1" id="KW-1133">Transmembrane helix</keyword>
<name>A0A317G3C6_BUTFI</name>
<dbReference type="RefSeq" id="WP_110073151.1">
    <property type="nucleotide sequence ID" value="NZ_CM009896.1"/>
</dbReference>
<dbReference type="AlphaFoldDB" id="A0A317G3C6"/>
<evidence type="ECO:0000313" key="2">
    <source>
        <dbReference type="EMBL" id="PWT27806.1"/>
    </source>
</evidence>
<gene>
    <name evidence="2" type="ORF">CPT75_12215</name>
</gene>
<evidence type="ECO:0000256" key="1">
    <source>
        <dbReference type="SAM" id="Phobius"/>
    </source>
</evidence>
<dbReference type="Proteomes" id="UP000245488">
    <property type="component" value="Chromosome"/>
</dbReference>
<organism evidence="2 3">
    <name type="scientific">Butyrivibrio fibrisolvens</name>
    <dbReference type="NCBI Taxonomy" id="831"/>
    <lineage>
        <taxon>Bacteria</taxon>
        <taxon>Bacillati</taxon>
        <taxon>Bacillota</taxon>
        <taxon>Clostridia</taxon>
        <taxon>Lachnospirales</taxon>
        <taxon>Lachnospiraceae</taxon>
        <taxon>Butyrivibrio</taxon>
    </lineage>
</organism>